<dbReference type="GO" id="GO:0005765">
    <property type="term" value="C:lysosomal membrane"/>
    <property type="evidence" value="ECO:0007669"/>
    <property type="project" value="TreeGrafter"/>
</dbReference>
<dbReference type="KEGG" id="muo:115478224"/>
<dbReference type="SUPFAM" id="SSF57903">
    <property type="entry name" value="FYVE/PHD zinc finger"/>
    <property type="match status" value="1"/>
</dbReference>
<dbReference type="GO" id="GO:0008270">
    <property type="term" value="F:zinc ion binding"/>
    <property type="evidence" value="ECO:0007669"/>
    <property type="project" value="UniProtKB-KW"/>
</dbReference>
<dbReference type="GO" id="GO:0000724">
    <property type="term" value="P:double-strand break repair via homologous recombination"/>
    <property type="evidence" value="ECO:0007669"/>
    <property type="project" value="InterPro"/>
</dbReference>
<dbReference type="InterPro" id="IPR013083">
    <property type="entry name" value="Znf_RING/FYVE/PHD"/>
</dbReference>
<proteinExistence type="predicted"/>
<keyword evidence="11" id="KW-1185">Reference proteome</keyword>
<dbReference type="InterPro" id="IPR000306">
    <property type="entry name" value="Znf_FYVE"/>
</dbReference>
<dbReference type="GeneID" id="115478224"/>
<evidence type="ECO:0000256" key="7">
    <source>
        <dbReference type="ARBA" id="ARBA00044939"/>
    </source>
</evidence>
<keyword evidence="2" id="KW-0597">Phosphoprotein</keyword>
<feature type="region of interest" description="Disordered" evidence="9">
    <location>
        <begin position="1761"/>
        <end position="1837"/>
    </location>
</feature>
<sequence length="2569" mass="291517">MHPFGEEEEASMRCLFHFFCQCLQRGDWELAQACTLQLHHWRGDGAQQVEDLLRAMVAVPSMLRCNEESTPQRLAWFWLLALEQWLSWDQKPLPAFLRSETEFLLLLEELQDQVPEAVLKEFYEAFLYSCSEPADGRRTVDSHRLSLEAASCLRNIISQNARLAQALVGFFLVDEKQVSGAEHNHSLHKIFIDLLLDTLKTVKEIREDHVPSQEDERRTVDLIYSVLSILPVSMEHQCPELRHLCRELVDACWTERSPLSEERLLGCMVRKQNCALLSLYSMVSSEMKEKLLGQRTSEKVPSEQSDAERVVLALFSNPQQKNPWKTMFFYCLSSGKHFLEQVLVTALALMKREDFSTLRNLLKNEFEPLSRLLVLLGWSHCQSLESAKFLLCTFHQDKDLCNDSILKDFCDGLSAQVEVLEWCIKQNSVAVSKRDLLRHLHSLDCHSALYFLHHLTNLPTLNEDHVMELLKKAPASSEEVSDSLNRLPTNTLVQHRNLVFFQAFCSMKYAIYALCVNAHKYSACKECPSSLLSEGSVESALDTEPRSGQLHYQDYSSLFKHYLAKCQHFLHMIPIWLHLELLENIFSLLFISFGDLCAETTHPEDYAMEEDENDLEKKSDGVKSLDSSIDRIDRQLLSSPSGSPQHSTVTHRAEFADLFFSGPENPNLSVSEELKENICESYRQDYLDLKHFTSRTTGFLVDEVAVGAFLGLITAHLEEIKSYVPWDSSKVSREELDLLDCLHSSISRENFTTRVLQFSKVISEAQWRYKVVMSNLGAEEKLAFARRLLPRTSKRSNHRRQSRTPKEKMDCQEGTQQLLVESTSGEISTSTSEGSASALPGKSERECRTQLPQHYLLIPMMLSPPESLFISCILRGNFIEAHQVAVMFNLESAVCYGELPFMERYQEVLKDLTRVEQKIESQSLDNSSKKSGSGCSTLQAIGNAAAAGMVFYSISDVTDKLLAVSGGSLQEEFWLSSVPLEKTDPLRDVLEGLSPSAMAAFDLACTHCQLWKTCKQLLDTAERQLHSTLESRGCRTDVVFNHPYGIQGFPSFLQQISKVLNYLNTSQGQPKLEGTEEMINSHSRCNVITLLQSGYRVLTEDCIASEITLSQQLSQILHKLTSAIDSLEPKGNLIASLVEQASLKPHDLQAHPVRSQMKLLLKNLDQSMQTMKDQDVRPDYVRSFFDYINTLAAVLIRSLTAESDQPTEVKVGNPFILLQQRPSQLLSQLLFERQVPPERLSSLVNKEELNINVQQVIISCCCDPLPLCSRSTSQAHSFSLNIVHLTQECVQHCLSNMEILIPSSVMDTEENIASTVSSSPGDTNQYTLTSSVLSFLKSQSKLIAALACLSASRVQRAPRLSLSWKEFRGSKREAPLDMEQIAKECEILLQEFPILQSFLLAMSEPFQCDLEEESSSGSILCGKPCVSLILSGLNSSTCVDILTQAFQQALTTGDWAKALKLLDLYGHDIKELSSVRDAVLCCAAAEDESGWRYLFAVKDGTLRSKLALHFLEKWPLNMCLEILAYAISEPALAQELKSDLQKKQKEMQIYEKILNLQAVPAWDNWQDLKKDCTEHPQIIMNIILEAKYYALCEDWCHLYPVPQELLISLHRKHLLDLLEAGDSQKALQLLLRITDNDMRLAVSLESLDQHPDMASCHFLADYLISYFHKELLPTRLNEIQAVYIGSKVLMALPESAYKDYEHLVSRPLLILEQLLMNMKVDWVAIAVQMLYQLLAGQEAGFTTEDVDSLLTTYAGKALDFPEERERRPDSVTRLPESFSQASEPDTLSVESSTEQSTLSFPGVVKFQTPPTPREKGLKRNRSSLEFVPPEKPPSKTQWIPDEMEIACMVCKSGLFTMFNRRHHCRRCGRLVCSSCSTKRMVVDGCRENPARVCDQCHNYCDKNAKEEDPEHTEDIQTEECLNLAEVMQLFKAASLQWRLTLNEEENEIERNEFYYEQAPSASLCTTILNLHGDSITCGHQLIQHCCLLSRSLTNPEVDSRLLLDIMKTLLFSAKMMFVKTGRSQDLALCDSYFSKLDLLKILLAATYRYIPSLEEIFQPAAVIKLRNRLLEAEYYQLAVEVSTKTGLDPSGVWHAWGLACLKVDDFAGARNKLSRCLRAPYDLNQLNQGSRLLQDVIQYLESAIKPILPVKDDGYFATLKELETSLNTQSLWSGVVPEGKIQNNVYYKECLFYLHTYGTNLSVIAFYMRQDCMKEALLHLLNKDCPGDIFIDGIFVPSYEKGKLHLLENLLEDIDPSLEKFRTYLMAACKHLQQKNYYNTLYELQQFMKDNVRAAMTCIRFFNHRAKTYSELGGELKWLSKSRDHLKTYLQDATRSYGKRKATGTFRKKMAACDVSRHINTVELQIDVTKFLHRCESAGTSLMIGNSPPTLFGLNPMKIDVACMVMLGGKNVVDGFGLAFRIIQDFQLDAAVVYNKASKYLVKQHHYSEIRQLLKCVSESGIATANDCDNIILNCIQEFKDIPSDDLDSLIQDLRSIDNKIKACLVCSRLRSAYLIAVKLEQERAVSLVQDVLQAASDQGDEIIRQICSKWLSEHQMQPKTRHSQSSRK</sequence>
<dbReference type="GO" id="GO:0000281">
    <property type="term" value="P:mitotic cytokinesis"/>
    <property type="evidence" value="ECO:0007669"/>
    <property type="project" value="InterPro"/>
</dbReference>
<dbReference type="PROSITE" id="PS50178">
    <property type="entry name" value="ZF_FYVE"/>
    <property type="match status" value="1"/>
</dbReference>
<dbReference type="RefSeq" id="XP_030071385.1">
    <property type="nucleotide sequence ID" value="XM_030215525.1"/>
</dbReference>
<dbReference type="Proteomes" id="UP000515156">
    <property type="component" value="Chromosome 9"/>
</dbReference>
<comment type="subunit">
    <text evidence="6">Interacts with AP5Z1, AP5B1, AP5S1 and SPG11. Interacts with TTC19 and KIF13A.</text>
</comment>
<evidence type="ECO:0000256" key="6">
    <source>
        <dbReference type="ARBA" id="ARBA00025962"/>
    </source>
</evidence>
<dbReference type="CDD" id="cd15724">
    <property type="entry name" value="FYVE_ZFY26"/>
    <property type="match status" value="1"/>
</dbReference>
<protein>
    <recommendedName>
        <fullName evidence="1">Zinc finger FYVE domain-containing protein 26</fullName>
    </recommendedName>
</protein>
<dbReference type="InterPro" id="IPR057946">
    <property type="entry name" value="TPR_ZFYVE26"/>
</dbReference>
<dbReference type="OrthoDB" id="1936617at2759"/>
<dbReference type="Pfam" id="PF01363">
    <property type="entry name" value="FYVE"/>
    <property type="match status" value="1"/>
</dbReference>
<dbReference type="CTD" id="23503"/>
<dbReference type="FunFam" id="3.30.40.10:FF:000295">
    <property type="entry name" value="Zinc finger, FYVE domain-containing 26"/>
    <property type="match status" value="1"/>
</dbReference>
<dbReference type="PANTHER" id="PTHR46591">
    <property type="entry name" value="ZINC FINGER FYVE DOMAIN-CONTAINING PROTEIN 26"/>
    <property type="match status" value="1"/>
</dbReference>
<dbReference type="GO" id="GO:0032266">
    <property type="term" value="F:phosphatidylinositol-3-phosphate binding"/>
    <property type="evidence" value="ECO:0007669"/>
    <property type="project" value="InterPro"/>
</dbReference>
<feature type="compositionally biased region" description="Low complexity" evidence="9">
    <location>
        <begin position="821"/>
        <end position="838"/>
    </location>
</feature>
<evidence type="ECO:0000256" key="1">
    <source>
        <dbReference type="ARBA" id="ARBA00014373"/>
    </source>
</evidence>
<evidence type="ECO:0000256" key="9">
    <source>
        <dbReference type="SAM" id="MobiDB-lite"/>
    </source>
</evidence>
<reference evidence="12" key="1">
    <citation type="submission" date="2025-08" db="UniProtKB">
        <authorList>
            <consortium name="RefSeq"/>
        </authorList>
    </citation>
    <scope>IDENTIFICATION</scope>
</reference>
<accession>A0A6P7Z7L1</accession>
<dbReference type="InParanoid" id="A0A6P7Z7L1"/>
<keyword evidence="4 8" id="KW-0863">Zinc-finger</keyword>
<dbReference type="GO" id="GO:0005813">
    <property type="term" value="C:centrosome"/>
    <property type="evidence" value="ECO:0007669"/>
    <property type="project" value="TreeGrafter"/>
</dbReference>
<dbReference type="FunCoup" id="A0A6P7Z7L1">
    <property type="interactions" value="2004"/>
</dbReference>
<evidence type="ECO:0000313" key="11">
    <source>
        <dbReference type="Proteomes" id="UP000515156"/>
    </source>
</evidence>
<feature type="compositionally biased region" description="Polar residues" evidence="9">
    <location>
        <begin position="1777"/>
        <end position="1799"/>
    </location>
</feature>
<dbReference type="GO" id="GO:0032465">
    <property type="term" value="P:regulation of cytokinesis"/>
    <property type="evidence" value="ECO:0007669"/>
    <property type="project" value="TreeGrafter"/>
</dbReference>
<evidence type="ECO:0000259" key="10">
    <source>
        <dbReference type="PROSITE" id="PS50178"/>
    </source>
</evidence>
<gene>
    <name evidence="12" type="primary">ZFYVE26</name>
</gene>
<dbReference type="Pfam" id="PF25569">
    <property type="entry name" value="TPR_ZFYVE26"/>
    <property type="match status" value="1"/>
</dbReference>
<feature type="region of interest" description="Disordered" evidence="9">
    <location>
        <begin position="793"/>
        <end position="844"/>
    </location>
</feature>
<evidence type="ECO:0000256" key="5">
    <source>
        <dbReference type="ARBA" id="ARBA00022833"/>
    </source>
</evidence>
<dbReference type="GO" id="GO:0007040">
    <property type="term" value="P:lysosome organization"/>
    <property type="evidence" value="ECO:0007669"/>
    <property type="project" value="UniProtKB-ARBA"/>
</dbReference>
<feature type="compositionally biased region" description="Basic residues" evidence="9">
    <location>
        <begin position="793"/>
        <end position="803"/>
    </location>
</feature>
<feature type="domain" description="FYVE-type" evidence="10">
    <location>
        <begin position="1841"/>
        <end position="1901"/>
    </location>
</feature>
<keyword evidence="5" id="KW-0862">Zinc</keyword>
<feature type="compositionally biased region" description="Basic and acidic residues" evidence="9">
    <location>
        <begin position="1761"/>
        <end position="1770"/>
    </location>
</feature>
<dbReference type="InterPro" id="IPR011011">
    <property type="entry name" value="Znf_FYVE_PHD"/>
</dbReference>
<comment type="function">
    <text evidence="7">Phosphatidylinositol 3-phosphate-binding protein required for the abscission step in cytokinesis: recruited to the midbody during cytokinesis and acts as a regulator of abscission. May also be required for efficient homologous recombination DNA double-strand break repair.</text>
</comment>
<keyword evidence="3" id="KW-0479">Metal-binding</keyword>
<dbReference type="InterPro" id="IPR028730">
    <property type="entry name" value="ZFYVE26"/>
</dbReference>
<dbReference type="InterPro" id="IPR017455">
    <property type="entry name" value="Znf_FYVE-rel"/>
</dbReference>
<evidence type="ECO:0000313" key="12">
    <source>
        <dbReference type="RefSeq" id="XP_030071385.1"/>
    </source>
</evidence>
<dbReference type="PANTHER" id="PTHR46591:SF1">
    <property type="entry name" value="ZINC FINGER FYVE DOMAIN-CONTAINING PROTEIN 26"/>
    <property type="match status" value="1"/>
</dbReference>
<dbReference type="Gene3D" id="3.30.40.10">
    <property type="entry name" value="Zinc/RING finger domain, C3HC4 (zinc finger)"/>
    <property type="match status" value="1"/>
</dbReference>
<organism evidence="11 12">
    <name type="scientific">Microcaecilia unicolor</name>
    <dbReference type="NCBI Taxonomy" id="1415580"/>
    <lineage>
        <taxon>Eukaryota</taxon>
        <taxon>Metazoa</taxon>
        <taxon>Chordata</taxon>
        <taxon>Craniata</taxon>
        <taxon>Vertebrata</taxon>
        <taxon>Euteleostomi</taxon>
        <taxon>Amphibia</taxon>
        <taxon>Gymnophiona</taxon>
        <taxon>Siphonopidae</taxon>
        <taxon>Microcaecilia</taxon>
    </lineage>
</organism>
<name>A0A6P7Z7L1_9AMPH</name>
<evidence type="ECO:0000256" key="3">
    <source>
        <dbReference type="ARBA" id="ARBA00022723"/>
    </source>
</evidence>
<evidence type="ECO:0000256" key="8">
    <source>
        <dbReference type="PROSITE-ProRule" id="PRU00091"/>
    </source>
</evidence>
<evidence type="ECO:0000256" key="4">
    <source>
        <dbReference type="ARBA" id="ARBA00022771"/>
    </source>
</evidence>
<dbReference type="GO" id="GO:0030496">
    <property type="term" value="C:midbody"/>
    <property type="evidence" value="ECO:0007669"/>
    <property type="project" value="TreeGrafter"/>
</dbReference>
<dbReference type="SMART" id="SM00064">
    <property type="entry name" value="FYVE"/>
    <property type="match status" value="1"/>
</dbReference>
<evidence type="ECO:0000256" key="2">
    <source>
        <dbReference type="ARBA" id="ARBA00022553"/>
    </source>
</evidence>